<evidence type="ECO:0000313" key="2">
    <source>
        <dbReference type="EMBL" id="CAD7223987.1"/>
    </source>
</evidence>
<dbReference type="InterPro" id="IPR029035">
    <property type="entry name" value="DHS-like_NAD/FAD-binding_dom"/>
</dbReference>
<dbReference type="GO" id="GO:0070403">
    <property type="term" value="F:NAD+ binding"/>
    <property type="evidence" value="ECO:0007669"/>
    <property type="project" value="InterPro"/>
</dbReference>
<dbReference type="Gene3D" id="3.40.50.1220">
    <property type="entry name" value="TPP-binding domain"/>
    <property type="match status" value="1"/>
</dbReference>
<accession>A0A7R8W3B7</accession>
<dbReference type="GO" id="GO:0017136">
    <property type="term" value="F:histone deacetylase activity, NAD-dependent"/>
    <property type="evidence" value="ECO:0007669"/>
    <property type="project" value="TreeGrafter"/>
</dbReference>
<dbReference type="InterPro" id="IPR050134">
    <property type="entry name" value="NAD-dep_sirtuin_deacylases"/>
</dbReference>
<dbReference type="PANTHER" id="PTHR11085">
    <property type="entry name" value="NAD-DEPENDENT PROTEIN DEACYLASE SIRTUIN-5, MITOCHONDRIAL-RELATED"/>
    <property type="match status" value="1"/>
</dbReference>
<dbReference type="InterPro" id="IPR026590">
    <property type="entry name" value="Ssirtuin_cat_dom"/>
</dbReference>
<name>A0A7R8W3B7_9CRUS</name>
<dbReference type="SUPFAM" id="SSF52467">
    <property type="entry name" value="DHS-like NAD/FAD-binding domain"/>
    <property type="match status" value="1"/>
</dbReference>
<gene>
    <name evidence="2" type="ORF">CTOB1V02_LOCUS1959</name>
</gene>
<sequence>MAKCAISPWSVRGIITNFSSDRFLSMVVWKFGKSVLNKMFVPAHAPLDPKEVEALQELLNKAKKLFVMTGAGCSTESGIPDYRSPGTGVYSSGKEDPVDFSDFVANNKARQRYWARNFVIWPTFNAAKPNITHQKLAEWEKSDRFLGIVTQNTDGLHMEAGSTKVIELHGNCRKIVCLGCDYTTSRDQFQEVIAAANPNFVTEVQKPERINSSGQVEFDRNLLQQCDTFLVLGSSLYVSTGANLVLQAASGGKSLALVTIGHAELEGLFNVKLNAPCGPVMSQLQF</sequence>
<dbReference type="InterPro" id="IPR003000">
    <property type="entry name" value="Sirtuin"/>
</dbReference>
<dbReference type="EMBL" id="OB660286">
    <property type="protein sequence ID" value="CAD7223987.1"/>
    <property type="molecule type" value="Genomic_DNA"/>
</dbReference>
<dbReference type="PROSITE" id="PS50305">
    <property type="entry name" value="SIRTUIN"/>
    <property type="match status" value="1"/>
</dbReference>
<reference evidence="2" key="1">
    <citation type="submission" date="2020-11" db="EMBL/GenBank/DDBJ databases">
        <authorList>
            <person name="Tran Van P."/>
        </authorList>
    </citation>
    <scope>NUCLEOTIDE SEQUENCE</scope>
</reference>
<dbReference type="Pfam" id="PF02146">
    <property type="entry name" value="SIR2"/>
    <property type="match status" value="1"/>
</dbReference>
<comment type="caution">
    <text evidence="1">Lacks conserved residue(s) required for the propagation of feature annotation.</text>
</comment>
<proteinExistence type="predicted"/>
<dbReference type="GO" id="GO:0005759">
    <property type="term" value="C:mitochondrial matrix"/>
    <property type="evidence" value="ECO:0007669"/>
    <property type="project" value="TreeGrafter"/>
</dbReference>
<evidence type="ECO:0000256" key="1">
    <source>
        <dbReference type="PROSITE-ProRule" id="PRU00236"/>
    </source>
</evidence>
<organism evidence="2">
    <name type="scientific">Cyprideis torosa</name>
    <dbReference type="NCBI Taxonomy" id="163714"/>
    <lineage>
        <taxon>Eukaryota</taxon>
        <taxon>Metazoa</taxon>
        <taxon>Ecdysozoa</taxon>
        <taxon>Arthropoda</taxon>
        <taxon>Crustacea</taxon>
        <taxon>Oligostraca</taxon>
        <taxon>Ostracoda</taxon>
        <taxon>Podocopa</taxon>
        <taxon>Podocopida</taxon>
        <taxon>Cytherocopina</taxon>
        <taxon>Cytheroidea</taxon>
        <taxon>Cytherideidae</taxon>
        <taxon>Cyprideis</taxon>
    </lineage>
</organism>
<protein>
    <submittedName>
        <fullName evidence="2">Uncharacterized protein</fullName>
    </submittedName>
</protein>
<dbReference type="AlphaFoldDB" id="A0A7R8W3B7"/>
<dbReference type="PANTHER" id="PTHR11085:SF10">
    <property type="entry name" value="NAD-DEPENDENT PROTEIN DEACYLASE SIRTUIN-5, MITOCHONDRIAL-RELATED"/>
    <property type="match status" value="1"/>
</dbReference>
<dbReference type="OrthoDB" id="424302at2759"/>